<dbReference type="Gene3D" id="3.40.1110.10">
    <property type="entry name" value="Calcium-transporting ATPase, cytoplasmic domain N"/>
    <property type="match status" value="2"/>
</dbReference>
<dbReference type="GeneID" id="9056942"/>
<name>C5KWD5_PERM5</name>
<reference evidence="7 8" key="1">
    <citation type="submission" date="2008-07" db="EMBL/GenBank/DDBJ databases">
        <authorList>
            <person name="El-Sayed N."/>
            <person name="Caler E."/>
            <person name="Inman J."/>
            <person name="Amedeo P."/>
            <person name="Hass B."/>
            <person name="Wortman J."/>
        </authorList>
    </citation>
    <scope>NUCLEOTIDE SEQUENCE [LARGE SCALE GENOMIC DNA]</scope>
    <source>
        <strain evidence="8">ATCC 50983 / TXsc</strain>
    </source>
</reference>
<evidence type="ECO:0000256" key="3">
    <source>
        <dbReference type="ARBA" id="ARBA00022989"/>
    </source>
</evidence>
<dbReference type="PANTHER" id="PTHR24092">
    <property type="entry name" value="PROBABLE PHOSPHOLIPID-TRANSPORTING ATPASE"/>
    <property type="match status" value="1"/>
</dbReference>
<evidence type="ECO:0000259" key="6">
    <source>
        <dbReference type="Pfam" id="PF16209"/>
    </source>
</evidence>
<feature type="transmembrane region" description="Helical" evidence="5">
    <location>
        <begin position="394"/>
        <end position="417"/>
    </location>
</feature>
<dbReference type="PRINTS" id="PR00119">
    <property type="entry name" value="CATATPASE"/>
</dbReference>
<dbReference type="SUPFAM" id="SSF81660">
    <property type="entry name" value="Metal cation-transporting ATPase, ATP-binding domain N"/>
    <property type="match status" value="1"/>
</dbReference>
<evidence type="ECO:0000313" key="8">
    <source>
        <dbReference type="Proteomes" id="UP000007800"/>
    </source>
</evidence>
<dbReference type="Pfam" id="PF16209">
    <property type="entry name" value="PhoLip_ATPase_N"/>
    <property type="match status" value="1"/>
</dbReference>
<feature type="transmembrane region" description="Helical" evidence="5">
    <location>
        <begin position="134"/>
        <end position="153"/>
    </location>
</feature>
<accession>C5KWD5</accession>
<keyword evidence="3 5" id="KW-1133">Transmembrane helix</keyword>
<dbReference type="RefSeq" id="XP_002779451.1">
    <property type="nucleotide sequence ID" value="XM_002779405.1"/>
</dbReference>
<feature type="domain" description="P-type ATPase N-terminal" evidence="6">
    <location>
        <begin position="84"/>
        <end position="129"/>
    </location>
</feature>
<dbReference type="InterPro" id="IPR032631">
    <property type="entry name" value="P-type_ATPase_N"/>
</dbReference>
<evidence type="ECO:0000256" key="2">
    <source>
        <dbReference type="ARBA" id="ARBA00022692"/>
    </source>
</evidence>
<dbReference type="SUPFAM" id="SSF56784">
    <property type="entry name" value="HAD-like"/>
    <property type="match status" value="1"/>
</dbReference>
<dbReference type="InterPro" id="IPR023214">
    <property type="entry name" value="HAD_sf"/>
</dbReference>
<keyword evidence="2 5" id="KW-0812">Transmembrane</keyword>
<dbReference type="InterPro" id="IPR008250">
    <property type="entry name" value="ATPase_P-typ_transduc_dom_A_sf"/>
</dbReference>
<evidence type="ECO:0000256" key="1">
    <source>
        <dbReference type="ARBA" id="ARBA00004370"/>
    </source>
</evidence>
<keyword evidence="8" id="KW-1185">Reference proteome</keyword>
<dbReference type="InParanoid" id="C5KWD5"/>
<dbReference type="GO" id="GO:0045332">
    <property type="term" value="P:phospholipid translocation"/>
    <property type="evidence" value="ECO:0007669"/>
    <property type="project" value="TreeGrafter"/>
</dbReference>
<dbReference type="InterPro" id="IPR018303">
    <property type="entry name" value="ATPase_P-typ_P_site"/>
</dbReference>
<feature type="transmembrane region" description="Helical" evidence="5">
    <location>
        <begin position="467"/>
        <end position="486"/>
    </location>
</feature>
<dbReference type="GO" id="GO:0140326">
    <property type="term" value="F:ATPase-coupled intramembrane lipid transporter activity"/>
    <property type="evidence" value="ECO:0007669"/>
    <property type="project" value="TreeGrafter"/>
</dbReference>
<dbReference type="EMBL" id="GG676994">
    <property type="protein sequence ID" value="EER11246.1"/>
    <property type="molecule type" value="Genomic_DNA"/>
</dbReference>
<dbReference type="SUPFAM" id="SSF81653">
    <property type="entry name" value="Calcium ATPase, transduction domain A"/>
    <property type="match status" value="1"/>
</dbReference>
<dbReference type="Gene3D" id="3.40.50.1000">
    <property type="entry name" value="HAD superfamily/HAD-like"/>
    <property type="match status" value="2"/>
</dbReference>
<feature type="transmembrane region" description="Helical" evidence="5">
    <location>
        <begin position="109"/>
        <end position="128"/>
    </location>
</feature>
<dbReference type="OrthoDB" id="377733at2759"/>
<dbReference type="Pfam" id="PF13246">
    <property type="entry name" value="Cation_ATPase"/>
    <property type="match status" value="1"/>
</dbReference>
<comment type="subcellular location">
    <subcellularLocation>
        <location evidence="1">Membrane</location>
    </subcellularLocation>
</comment>
<dbReference type="GO" id="GO:0000166">
    <property type="term" value="F:nucleotide binding"/>
    <property type="evidence" value="ECO:0007669"/>
    <property type="project" value="InterPro"/>
</dbReference>
<dbReference type="InterPro" id="IPR036412">
    <property type="entry name" value="HAD-like_sf"/>
</dbReference>
<organism evidence="8">
    <name type="scientific">Perkinsus marinus (strain ATCC 50983 / TXsc)</name>
    <dbReference type="NCBI Taxonomy" id="423536"/>
    <lineage>
        <taxon>Eukaryota</taxon>
        <taxon>Sar</taxon>
        <taxon>Alveolata</taxon>
        <taxon>Perkinsozoa</taxon>
        <taxon>Perkinsea</taxon>
        <taxon>Perkinsida</taxon>
        <taxon>Perkinsidae</taxon>
        <taxon>Perkinsus</taxon>
    </lineage>
</organism>
<dbReference type="PROSITE" id="PS00154">
    <property type="entry name" value="ATPASE_E1_E2"/>
    <property type="match status" value="1"/>
</dbReference>
<dbReference type="InterPro" id="IPR023298">
    <property type="entry name" value="ATPase_P-typ_TM_dom_sf"/>
</dbReference>
<keyword evidence="4 5" id="KW-0472">Membrane</keyword>
<evidence type="ECO:0000256" key="5">
    <source>
        <dbReference type="SAM" id="Phobius"/>
    </source>
</evidence>
<dbReference type="SUPFAM" id="SSF81665">
    <property type="entry name" value="Calcium ATPase, transmembrane domain M"/>
    <property type="match status" value="1"/>
</dbReference>
<dbReference type="AlphaFoldDB" id="C5KWD5"/>
<gene>
    <name evidence="7" type="ORF">Pmar_PMAR014547</name>
</gene>
<dbReference type="PANTHER" id="PTHR24092:SF150">
    <property type="entry name" value="PHOSPHOLIPID-TRANSPORTING ATPASE"/>
    <property type="match status" value="1"/>
</dbReference>
<evidence type="ECO:0000313" key="7">
    <source>
        <dbReference type="EMBL" id="EER11246.1"/>
    </source>
</evidence>
<protein>
    <recommendedName>
        <fullName evidence="6">P-type ATPase N-terminal domain-containing protein</fullName>
    </recommendedName>
</protein>
<dbReference type="InterPro" id="IPR023299">
    <property type="entry name" value="ATPase_P-typ_cyto_dom_N"/>
</dbReference>
<dbReference type="Gene3D" id="2.70.150.10">
    <property type="entry name" value="Calcium-transporting ATPase, cytoplasmic transduction domain A"/>
    <property type="match status" value="1"/>
</dbReference>
<dbReference type="GO" id="GO:0005886">
    <property type="term" value="C:plasma membrane"/>
    <property type="evidence" value="ECO:0007669"/>
    <property type="project" value="TreeGrafter"/>
</dbReference>
<dbReference type="Proteomes" id="UP000007800">
    <property type="component" value="Unassembled WGS sequence"/>
</dbReference>
<sequence length="834" mass="92466">MKAFPSDLASPRSDDNDNIKSVVIRIEKPVEPTPQYLLLYKRLVAAMRSVFTCATTTTNKAVTGTTCIQKAVVYHPELSDAADCNNGVRTSKYTIVSFIPKNLWYQLHLFANVYFLCAAGLQMIPAISDSGGRPLLLIPLLFVITVSAFRDAIEDMKRHNNDKHENKRTVRRLVAKRRQRSDDGTIYDRSSTSLVDRVHWDELRVGDVVKIGIGEQFPADLVLLTCDDTGGMIFVETMNLDGETNLKPKICIPTLQNAFYESSNTATIEENIIIGLHGAELHYETPNSQLYKFQGQLLLNTIPALDHDTTDYEESSSEHDRRGGCGRHAVRSLPLSIDQLLLRGTSLQSCNSGHHCYGVVVYPGMDTRIYRNSMETGTGRNKISKLMQTYNRHVIVLFTLQAMICVIAAFTHGFIYATTTTTKDDVDDTTPIIMMGSSFHYWYLYVGPQSVDAGDVVSRGLRVAGSLLLQFTYFVPISLLVTLEIVKYFQGRFVSADNAMQHNGLAAASNSSTLVEELGSVTHVFSDKTGTLTDNRMIFRSAYIMGSGGMDSQPLPQVTGQSSSSIAPARHDASVHFDDETILRVVAQADDEEYDASSPDELALVAGARYLGLEFSARPTPDTIRITLTTPFAREILNVQTSEEGASIVDVELLEVIEFDNDRKRMSVLIKITAIPDSQEKERDDNCATDKVLLLIKGADSSMMDICSTSKLDSVLNELSTRGLRTLVYGVRDLTSDKPFVDHWRASYNHARGLVGTAKEEALRKCIEEMECGIHIVGCTGIEDKLQDNVPETIADLHQAGIKVWVLTGDKIETAINIAYFICISVLKRKTKTQ</sequence>
<proteinExistence type="predicted"/>
<evidence type="ECO:0000256" key="4">
    <source>
        <dbReference type="ARBA" id="ARBA00023136"/>
    </source>
</evidence>